<dbReference type="RefSeq" id="WP_111293517.1">
    <property type="nucleotide sequence ID" value="NZ_QKZV01000001.1"/>
</dbReference>
<feature type="active site" description="Nucleophile" evidence="7">
    <location>
        <position position="162"/>
    </location>
</feature>
<reference evidence="10 11" key="1">
    <citation type="submission" date="2018-06" db="EMBL/GenBank/DDBJ databases">
        <title>Genomic Encyclopedia of Archaeal and Bacterial Type Strains, Phase II (KMG-II): from individual species to whole genera.</title>
        <authorList>
            <person name="Goeker M."/>
        </authorList>
    </citation>
    <scope>NUCLEOTIDE SEQUENCE [LARGE SCALE GENOMIC DNA]</scope>
    <source>
        <strain evidence="10 11">DSM 23241</strain>
    </source>
</reference>
<evidence type="ECO:0000256" key="6">
    <source>
        <dbReference type="ARBA" id="ARBA00023316"/>
    </source>
</evidence>
<sequence>MRLFVLCCFVLLFSGGVWAQNSFVDFQKSNVRVANAFKLKEDTLAKQFKKEGLSWPPKQLYIRSFKYDSQLEVWARNNSAEPFKLIKTYKICALSGGLGPKRIEGDYQVPEGFYYINMFNPKSTYYLSLGLNYPNVSDQLLSDSVKPGSDIFIHGTCVTVGCIPIMDNQIDELYLLASYAKSNGEDFIPVHIFPVRFNNPKSMAFLEKVTKDDKVYGDFTQSLEKVYNYFEKHKTLPVITVNNKGNYVIY</sequence>
<dbReference type="OrthoDB" id="9809748at2"/>
<keyword evidence="3" id="KW-0808">Transferase</keyword>
<gene>
    <name evidence="10" type="ORF">LX80_00131</name>
</gene>
<dbReference type="EMBL" id="QKZV01000001">
    <property type="protein sequence ID" value="PZX65642.1"/>
    <property type="molecule type" value="Genomic_DNA"/>
</dbReference>
<evidence type="ECO:0000256" key="2">
    <source>
        <dbReference type="ARBA" id="ARBA00005992"/>
    </source>
</evidence>
<dbReference type="PANTHER" id="PTHR36699:SF1">
    <property type="entry name" value="L,D-TRANSPEPTIDASE YAFK-RELATED"/>
    <property type="match status" value="1"/>
</dbReference>
<evidence type="ECO:0000256" key="1">
    <source>
        <dbReference type="ARBA" id="ARBA00004752"/>
    </source>
</evidence>
<evidence type="ECO:0000313" key="10">
    <source>
        <dbReference type="EMBL" id="PZX65642.1"/>
    </source>
</evidence>
<dbReference type="GO" id="GO:0009252">
    <property type="term" value="P:peptidoglycan biosynthetic process"/>
    <property type="evidence" value="ECO:0007669"/>
    <property type="project" value="UniProtKB-UniPathway"/>
</dbReference>
<feature type="chain" id="PRO_5015846424" evidence="8">
    <location>
        <begin position="20"/>
        <end position="250"/>
    </location>
</feature>
<evidence type="ECO:0000256" key="7">
    <source>
        <dbReference type="PROSITE-ProRule" id="PRU01373"/>
    </source>
</evidence>
<dbReference type="SUPFAM" id="SSF141523">
    <property type="entry name" value="L,D-transpeptidase catalytic domain-like"/>
    <property type="match status" value="1"/>
</dbReference>
<evidence type="ECO:0000256" key="3">
    <source>
        <dbReference type="ARBA" id="ARBA00022679"/>
    </source>
</evidence>
<dbReference type="CDD" id="cd16913">
    <property type="entry name" value="YkuD_like"/>
    <property type="match status" value="1"/>
</dbReference>
<keyword evidence="11" id="KW-1185">Reference proteome</keyword>
<name>A0A2W7TRB8_9BACT</name>
<feature type="signal peptide" evidence="8">
    <location>
        <begin position="1"/>
        <end position="19"/>
    </location>
</feature>
<keyword evidence="5 7" id="KW-0573">Peptidoglycan synthesis</keyword>
<dbReference type="Proteomes" id="UP000249720">
    <property type="component" value="Unassembled WGS sequence"/>
</dbReference>
<proteinExistence type="inferred from homology"/>
<dbReference type="PANTHER" id="PTHR36699">
    <property type="entry name" value="LD-TRANSPEPTIDASE"/>
    <property type="match status" value="1"/>
</dbReference>
<dbReference type="InterPro" id="IPR005490">
    <property type="entry name" value="LD_TPept_cat_dom"/>
</dbReference>
<dbReference type="GO" id="GO:0016740">
    <property type="term" value="F:transferase activity"/>
    <property type="evidence" value="ECO:0007669"/>
    <property type="project" value="UniProtKB-KW"/>
</dbReference>
<evidence type="ECO:0000256" key="4">
    <source>
        <dbReference type="ARBA" id="ARBA00022960"/>
    </source>
</evidence>
<dbReference type="InterPro" id="IPR038063">
    <property type="entry name" value="Transpep_catalytic_dom"/>
</dbReference>
<evidence type="ECO:0000313" key="11">
    <source>
        <dbReference type="Proteomes" id="UP000249720"/>
    </source>
</evidence>
<keyword evidence="8" id="KW-0732">Signal</keyword>
<comment type="similarity">
    <text evidence="2">Belongs to the YkuD family.</text>
</comment>
<comment type="caution">
    <text evidence="10">The sequence shown here is derived from an EMBL/GenBank/DDBJ whole genome shotgun (WGS) entry which is preliminary data.</text>
</comment>
<dbReference type="GO" id="GO:0071555">
    <property type="term" value="P:cell wall organization"/>
    <property type="evidence" value="ECO:0007669"/>
    <property type="project" value="UniProtKB-UniRule"/>
</dbReference>
<dbReference type="Pfam" id="PF03734">
    <property type="entry name" value="YkuD"/>
    <property type="match status" value="1"/>
</dbReference>
<evidence type="ECO:0000259" key="9">
    <source>
        <dbReference type="PROSITE" id="PS52029"/>
    </source>
</evidence>
<feature type="domain" description="L,D-TPase catalytic" evidence="9">
    <location>
        <begin position="60"/>
        <end position="193"/>
    </location>
</feature>
<keyword evidence="4 7" id="KW-0133">Cell shape</keyword>
<dbReference type="GO" id="GO:0008360">
    <property type="term" value="P:regulation of cell shape"/>
    <property type="evidence" value="ECO:0007669"/>
    <property type="project" value="UniProtKB-UniRule"/>
</dbReference>
<dbReference type="PROSITE" id="PS52029">
    <property type="entry name" value="LD_TPASE"/>
    <property type="match status" value="1"/>
</dbReference>
<accession>A0A2W7TRB8</accession>
<organism evidence="10 11">
    <name type="scientific">Hydrotalea sandarakina</name>
    <dbReference type="NCBI Taxonomy" id="1004304"/>
    <lineage>
        <taxon>Bacteria</taxon>
        <taxon>Pseudomonadati</taxon>
        <taxon>Bacteroidota</taxon>
        <taxon>Chitinophagia</taxon>
        <taxon>Chitinophagales</taxon>
        <taxon>Chitinophagaceae</taxon>
        <taxon>Hydrotalea</taxon>
    </lineage>
</organism>
<feature type="active site" description="Proton donor/acceptor" evidence="7">
    <location>
        <position position="154"/>
    </location>
</feature>
<keyword evidence="6 7" id="KW-0961">Cell wall biogenesis/degradation</keyword>
<evidence type="ECO:0000256" key="5">
    <source>
        <dbReference type="ARBA" id="ARBA00022984"/>
    </source>
</evidence>
<dbReference type="AlphaFoldDB" id="A0A2W7TRB8"/>
<evidence type="ECO:0000256" key="8">
    <source>
        <dbReference type="SAM" id="SignalP"/>
    </source>
</evidence>
<comment type="pathway">
    <text evidence="1 7">Cell wall biogenesis; peptidoglycan biosynthesis.</text>
</comment>
<dbReference type="UniPathway" id="UPA00219"/>
<protein>
    <submittedName>
        <fullName evidence="10">L,D-transpeptidase-like protein</fullName>
    </submittedName>
</protein>
<dbReference type="GO" id="GO:0004180">
    <property type="term" value="F:carboxypeptidase activity"/>
    <property type="evidence" value="ECO:0007669"/>
    <property type="project" value="UniProtKB-ARBA"/>
</dbReference>